<dbReference type="Proteomes" id="UP000752814">
    <property type="component" value="Unassembled WGS sequence"/>
</dbReference>
<evidence type="ECO:0000313" key="2">
    <source>
        <dbReference type="EMBL" id="TQS84022.1"/>
    </source>
</evidence>
<gene>
    <name evidence="2" type="ORF">A3207_06800</name>
</gene>
<dbReference type="RefSeq" id="WP_020449519.1">
    <property type="nucleotide sequence ID" value="NZ_CAYAXV010000009.1"/>
</dbReference>
<dbReference type="GeneID" id="41324061"/>
<evidence type="ECO:0000313" key="3">
    <source>
        <dbReference type="Proteomes" id="UP000752814"/>
    </source>
</evidence>
<proteinExistence type="predicted"/>
<evidence type="ECO:0000259" key="1">
    <source>
        <dbReference type="Pfam" id="PF00329"/>
    </source>
</evidence>
<sequence>MKDAIYTIQNFIQIDTSELLQKIRELNSEGYRLGQICGTPKGDEMELLYSLDKDLSLQNLKLTVSYEASIPSITEIYWPAFIYENEIHDLFGINFTDSKLDYHGNFFKLSKPTPWKQQAESEKEDA</sequence>
<dbReference type="EMBL" id="LVVT01000007">
    <property type="protein sequence ID" value="TQS84022.1"/>
    <property type="molecule type" value="Genomic_DNA"/>
</dbReference>
<comment type="caution">
    <text evidence="2">The sequence shown here is derived from an EMBL/GenBank/DDBJ whole genome shotgun (WGS) entry which is preliminary data.</text>
</comment>
<organism evidence="2 3">
    <name type="scientific">Candidatus Methanomassiliicoccus intestinalis</name>
    <dbReference type="NCBI Taxonomy" id="1406512"/>
    <lineage>
        <taxon>Archaea</taxon>
        <taxon>Methanobacteriati</taxon>
        <taxon>Thermoplasmatota</taxon>
        <taxon>Thermoplasmata</taxon>
        <taxon>Methanomassiliicoccales</taxon>
        <taxon>Methanomassiliicoccaceae</taxon>
        <taxon>Methanomassiliicoccus</taxon>
    </lineage>
</organism>
<dbReference type="AlphaFoldDB" id="A0A8J8TDY0"/>
<dbReference type="Gene3D" id="3.30.460.80">
    <property type="entry name" value="NADH:ubiquinone oxidoreductase, 30kDa subunit"/>
    <property type="match status" value="1"/>
</dbReference>
<dbReference type="Pfam" id="PF00329">
    <property type="entry name" value="Complex1_30kDa"/>
    <property type="match status" value="1"/>
</dbReference>
<dbReference type="SUPFAM" id="SSF143243">
    <property type="entry name" value="Nqo5-like"/>
    <property type="match status" value="1"/>
</dbReference>
<dbReference type="GO" id="GO:0008137">
    <property type="term" value="F:NADH dehydrogenase (ubiquinone) activity"/>
    <property type="evidence" value="ECO:0007669"/>
    <property type="project" value="InterPro"/>
</dbReference>
<reference evidence="2" key="1">
    <citation type="submission" date="2016-03" db="EMBL/GenBank/DDBJ databases">
        <authorList>
            <person name="Borrel G."/>
            <person name="Mccann A."/>
            <person name="O'Toole P.W."/>
        </authorList>
    </citation>
    <scope>NUCLEOTIDE SEQUENCE</scope>
    <source>
        <strain evidence="2">183</strain>
    </source>
</reference>
<feature type="domain" description="NADH:ubiquinone oxidoreductase 30kDa subunit" evidence="1">
    <location>
        <begin position="16"/>
        <end position="98"/>
    </location>
</feature>
<dbReference type="InterPro" id="IPR001268">
    <property type="entry name" value="NADH_UbQ_OxRdtase_30kDa_su"/>
</dbReference>
<accession>A0A8J8TDY0</accession>
<name>A0A8J8TDY0_9ARCH</name>
<dbReference type="InterPro" id="IPR037232">
    <property type="entry name" value="NADH_quin_OxRdtase_su_C/D-like"/>
</dbReference>
<protein>
    <recommendedName>
        <fullName evidence="1">NADH:ubiquinone oxidoreductase 30kDa subunit domain-containing protein</fullName>
    </recommendedName>
</protein>